<dbReference type="GO" id="GO:0050584">
    <property type="term" value="F:linoleate 11-lipoxygenase activity"/>
    <property type="evidence" value="ECO:0007669"/>
    <property type="project" value="UniProtKB-ARBA"/>
</dbReference>
<keyword evidence="4" id="KW-0560">Oxidoreductase</keyword>
<dbReference type="GO" id="GO:0034440">
    <property type="term" value="P:lipid oxidation"/>
    <property type="evidence" value="ECO:0007669"/>
    <property type="project" value="InterPro"/>
</dbReference>
<dbReference type="PANTHER" id="PTHR11771">
    <property type="entry name" value="LIPOXYGENASE"/>
    <property type="match status" value="1"/>
</dbReference>
<dbReference type="EMBL" id="JAESVG020000010">
    <property type="protein sequence ID" value="KAG8623883.1"/>
    <property type="molecule type" value="Genomic_DNA"/>
</dbReference>
<dbReference type="GO" id="GO:0043651">
    <property type="term" value="P:linoleic acid metabolic process"/>
    <property type="evidence" value="ECO:0007669"/>
    <property type="project" value="UniProtKB-ARBA"/>
</dbReference>
<dbReference type="Gene3D" id="3.10.450.60">
    <property type="match status" value="1"/>
</dbReference>
<dbReference type="AlphaFoldDB" id="A0A8K0KWH3"/>
<protein>
    <recommendedName>
        <fullName evidence="1">Manganese lipoxygenase</fullName>
    </recommendedName>
</protein>
<dbReference type="Gene3D" id="1.20.245.10">
    <property type="entry name" value="Lipoxygenase-1, Domain 5"/>
    <property type="match status" value="1"/>
</dbReference>
<dbReference type="InterPro" id="IPR036226">
    <property type="entry name" value="LipOase_C_sf"/>
</dbReference>
<sequence>MKSQLILANVLATDLDPTKKLVNSPSLIPFFEIGPTNTTPFAPAIGYANTQNRQAQVNTRRDAFPYGPDIITNGLGGLPYPDIVNSADAKAFADLQFDRIEDFFKLYQGDWVTSLPDGPFPGVIENGTDDLTFSMERLSIQPFTVRRLPTFEKPAFEVDDSIVQKLTGSTQEGLLKDHRLFYVDYRDQGSLNLTAGRFAAACDAFFYIHPKSGDFLPLAIRPNAGSGLIYTPLDSTYDWLYAKMLFNQNDLWFGQFFHLLYTHEVIDATYLASLRTMSNAHPIFNILSRLGLQNFAIRQSALRNLINPGGPVDRVFAWTGAEAGRYSVNLFKKGTTSWSSHYFEPELRSRGLIDSPGPALKHLPFYTDGKRIVEPIRTFMRSFVRSYYLSDNAVLQDEELQNWIAECSGPAQVQLFPKSLTRRDELVEILTHYAYLASVAHGVLNTNDLSLAQLVVPWHNTAFYQPLPKKKGMTEKDVLAALPTVGQAIGSIQLAAAFGRPSFADGDRTTMEMFEDELRLKRYNGVVQKASGKFREEMAAFSEEVRGREFDRNGLSDGMPFIWRCLDPKVLPFYVAI</sequence>
<dbReference type="Proteomes" id="UP000809789">
    <property type="component" value="Unassembled WGS sequence"/>
</dbReference>
<dbReference type="PROSITE" id="PS51393">
    <property type="entry name" value="LIPOXYGENASE_3"/>
    <property type="match status" value="1"/>
</dbReference>
<dbReference type="Pfam" id="PF00305">
    <property type="entry name" value="Lipoxygenase"/>
    <property type="match status" value="1"/>
</dbReference>
<organism evidence="6 7">
    <name type="scientific">Elsinoe batatas</name>
    <dbReference type="NCBI Taxonomy" id="2601811"/>
    <lineage>
        <taxon>Eukaryota</taxon>
        <taxon>Fungi</taxon>
        <taxon>Dikarya</taxon>
        <taxon>Ascomycota</taxon>
        <taxon>Pezizomycotina</taxon>
        <taxon>Dothideomycetes</taxon>
        <taxon>Dothideomycetidae</taxon>
        <taxon>Myriangiales</taxon>
        <taxon>Elsinoaceae</taxon>
        <taxon>Elsinoe</taxon>
    </lineage>
</organism>
<evidence type="ECO:0000256" key="2">
    <source>
        <dbReference type="ARBA" id="ARBA00022723"/>
    </source>
</evidence>
<keyword evidence="7" id="KW-1185">Reference proteome</keyword>
<feature type="domain" description="Lipoxygenase" evidence="5">
    <location>
        <begin position="90"/>
        <end position="577"/>
    </location>
</feature>
<evidence type="ECO:0000256" key="3">
    <source>
        <dbReference type="ARBA" id="ARBA00022964"/>
    </source>
</evidence>
<dbReference type="OrthoDB" id="407298at2759"/>
<gene>
    <name evidence="6" type="ORF">KVT40_008859</name>
</gene>
<dbReference type="GO" id="GO:0046872">
    <property type="term" value="F:metal ion binding"/>
    <property type="evidence" value="ECO:0007669"/>
    <property type="project" value="UniProtKB-KW"/>
</dbReference>
<keyword evidence="3" id="KW-0223">Dioxygenase</keyword>
<evidence type="ECO:0000256" key="1">
    <source>
        <dbReference type="ARBA" id="ARBA00021175"/>
    </source>
</evidence>
<dbReference type="InterPro" id="IPR013819">
    <property type="entry name" value="LipOase_C"/>
</dbReference>
<evidence type="ECO:0000259" key="5">
    <source>
        <dbReference type="PROSITE" id="PS51393"/>
    </source>
</evidence>
<reference evidence="6" key="1">
    <citation type="submission" date="2021-07" db="EMBL/GenBank/DDBJ databases">
        <title>Elsinoe batatas strain:CRI-CJ2 Genome sequencing and assembly.</title>
        <authorList>
            <person name="Huang L."/>
        </authorList>
    </citation>
    <scope>NUCLEOTIDE SEQUENCE</scope>
    <source>
        <strain evidence="6">CRI-CJ2</strain>
    </source>
</reference>
<dbReference type="InterPro" id="IPR000907">
    <property type="entry name" value="LipOase"/>
</dbReference>
<evidence type="ECO:0000313" key="7">
    <source>
        <dbReference type="Proteomes" id="UP000809789"/>
    </source>
</evidence>
<proteinExistence type="predicted"/>
<accession>A0A8K0KWH3</accession>
<name>A0A8K0KWH3_9PEZI</name>
<keyword evidence="2" id="KW-0479">Metal-binding</keyword>
<evidence type="ECO:0000256" key="4">
    <source>
        <dbReference type="ARBA" id="ARBA00023002"/>
    </source>
</evidence>
<evidence type="ECO:0000313" key="6">
    <source>
        <dbReference type="EMBL" id="KAG8623883.1"/>
    </source>
</evidence>
<comment type="caution">
    <text evidence="6">The sequence shown here is derived from an EMBL/GenBank/DDBJ whole genome shotgun (WGS) entry which is preliminary data.</text>
</comment>
<dbReference type="SUPFAM" id="SSF48484">
    <property type="entry name" value="Lipoxigenase"/>
    <property type="match status" value="1"/>
</dbReference>